<protein>
    <submittedName>
        <fullName evidence="1">Uncharacterized protein</fullName>
    </submittedName>
</protein>
<evidence type="ECO:0000313" key="2">
    <source>
        <dbReference type="Proteomes" id="UP000268372"/>
    </source>
</evidence>
<accession>A0A3P1AJX9</accession>
<gene>
    <name evidence="1" type="ORF">EG242_14630</name>
</gene>
<reference evidence="1 2" key="1">
    <citation type="submission" date="2018-11" db="EMBL/GenBank/DDBJ databases">
        <title>Flavobacterium sp. nov., YIM 102796 draft genome.</title>
        <authorList>
            <person name="Li G."/>
            <person name="Jiang Y."/>
        </authorList>
    </citation>
    <scope>NUCLEOTIDE SEQUENCE [LARGE SCALE GENOMIC DNA]</scope>
    <source>
        <strain evidence="1 2">YIM 102796</strain>
    </source>
</reference>
<keyword evidence="2" id="KW-1185">Reference proteome</keyword>
<name>A0A3P1AJX9_9FLAO</name>
<dbReference type="OrthoDB" id="9922532at2"/>
<dbReference type="Proteomes" id="UP000268372">
    <property type="component" value="Unassembled WGS sequence"/>
</dbReference>
<dbReference type="AlphaFoldDB" id="A0A3P1AJX9"/>
<organism evidence="1 2">
    <name type="scientific">Paenimyroides viscosum</name>
    <dbReference type="NCBI Taxonomy" id="2488729"/>
    <lineage>
        <taxon>Bacteria</taxon>
        <taxon>Pseudomonadati</taxon>
        <taxon>Bacteroidota</taxon>
        <taxon>Flavobacteriia</taxon>
        <taxon>Flavobacteriales</taxon>
        <taxon>Flavobacteriaceae</taxon>
        <taxon>Paenimyroides</taxon>
    </lineage>
</organism>
<sequence>MKKELIEKFERNRDQVNKFKSIYKDHTEKMKAWNNPAFFDSNVTNERYYNELNRTSMIEYSDEQYDAVKIHNFKLEDFPNLIAGLDSQFNALSLLYNEMLGKYN</sequence>
<dbReference type="RefSeq" id="WP_124900674.1">
    <property type="nucleotide sequence ID" value="NZ_RQTJ01000068.1"/>
</dbReference>
<comment type="caution">
    <text evidence="1">The sequence shown here is derived from an EMBL/GenBank/DDBJ whole genome shotgun (WGS) entry which is preliminary data.</text>
</comment>
<evidence type="ECO:0000313" key="1">
    <source>
        <dbReference type="EMBL" id="RRA89265.1"/>
    </source>
</evidence>
<proteinExistence type="predicted"/>
<dbReference type="EMBL" id="RQTJ01000068">
    <property type="protein sequence ID" value="RRA89265.1"/>
    <property type="molecule type" value="Genomic_DNA"/>
</dbReference>